<organism evidence="3 4">
    <name type="scientific">Amycolatopsis mediterranei (strain S699)</name>
    <name type="common">Nocardia mediterranei</name>
    <dbReference type="NCBI Taxonomy" id="713604"/>
    <lineage>
        <taxon>Bacteria</taxon>
        <taxon>Bacillati</taxon>
        <taxon>Actinomycetota</taxon>
        <taxon>Actinomycetes</taxon>
        <taxon>Pseudonocardiales</taxon>
        <taxon>Pseudonocardiaceae</taxon>
        <taxon>Amycolatopsis</taxon>
    </lineage>
</organism>
<dbReference type="EMBL" id="CP002896">
    <property type="protein sequence ID" value="AEK43085.1"/>
    <property type="molecule type" value="Genomic_DNA"/>
</dbReference>
<reference evidence="3 4" key="1">
    <citation type="journal article" date="2011" name="J. Bacteriol.">
        <title>Whole genome sequence of the rifamycin B-producing strain Amycolatopsis mediterranei S699.</title>
        <authorList>
            <person name="Verma M."/>
            <person name="Kaur J."/>
            <person name="Kumar M."/>
            <person name="Kumari K."/>
            <person name="Saxena A."/>
            <person name="Anand S."/>
            <person name="Nigam A."/>
            <person name="Ravi V."/>
            <person name="Raghuvanshi S."/>
            <person name="Khurana P."/>
            <person name="Tyagi A.K."/>
            <person name="Khurana J.P."/>
            <person name="Lal R."/>
        </authorList>
    </citation>
    <scope>NUCLEOTIDE SEQUENCE [LARGE SCALE GENOMIC DNA]</scope>
    <source>
        <strain evidence="3 4">S699</strain>
    </source>
</reference>
<dbReference type="Pfam" id="PF19809">
    <property type="entry name" value="DUF6292"/>
    <property type="match status" value="1"/>
</dbReference>
<keyword evidence="4" id="KW-1185">Reference proteome</keyword>
<evidence type="ECO:0000256" key="1">
    <source>
        <dbReference type="SAM" id="MobiDB-lite"/>
    </source>
</evidence>
<name>A0A9R0NYP5_AMYMS</name>
<feature type="domain" description="DUF6292" evidence="2">
    <location>
        <begin position="55"/>
        <end position="140"/>
    </location>
</feature>
<dbReference type="InterPro" id="IPR046259">
    <property type="entry name" value="DUF6292"/>
</dbReference>
<dbReference type="AlphaFoldDB" id="A0A9R0NYP5"/>
<evidence type="ECO:0000313" key="4">
    <source>
        <dbReference type="Proteomes" id="UP000006138"/>
    </source>
</evidence>
<evidence type="ECO:0000259" key="2">
    <source>
        <dbReference type="Pfam" id="PF19809"/>
    </source>
</evidence>
<dbReference type="KEGG" id="amn:RAM_23025"/>
<gene>
    <name evidence="3" type="ordered locus">RAM_23025</name>
</gene>
<proteinExistence type="predicted"/>
<sequence length="179" mass="19054">MLPGSPGLIDTTPGYPIGRPRRIPRRDGESEAALSILIDFGRDTEFSFERRLRGYVGAVARAVGVGWESCTLDAGTPAAAYIALDWRLSRFPGHDLALVWDEVHGWAAAIEDATGEAATVLAYLGGEVLPDPRAVVRFLAAVRAGDPDAGTLEAPVLREAGDHERLLAMVPEGRPAGRG</sequence>
<feature type="region of interest" description="Disordered" evidence="1">
    <location>
        <begin position="1"/>
        <end position="24"/>
    </location>
</feature>
<evidence type="ECO:0000313" key="3">
    <source>
        <dbReference type="EMBL" id="AEK43085.1"/>
    </source>
</evidence>
<dbReference type="Proteomes" id="UP000006138">
    <property type="component" value="Chromosome"/>
</dbReference>
<accession>A0A9R0NYP5</accession>
<protein>
    <recommendedName>
        <fullName evidence="2">DUF6292 domain-containing protein</fullName>
    </recommendedName>
</protein>